<feature type="chain" id="PRO_5011434606" description="DNA primase" evidence="2">
    <location>
        <begin position="25"/>
        <end position="62"/>
    </location>
</feature>
<dbReference type="RefSeq" id="WP_091640171.1">
    <property type="nucleotide sequence ID" value="NZ_FOEG01000001.1"/>
</dbReference>
<feature type="compositionally biased region" description="Acidic residues" evidence="1">
    <location>
        <begin position="29"/>
        <end position="62"/>
    </location>
</feature>
<evidence type="ECO:0000256" key="2">
    <source>
        <dbReference type="SAM" id="SignalP"/>
    </source>
</evidence>
<organism evidence="3 4">
    <name type="scientific">Aquisalimonas asiatica</name>
    <dbReference type="NCBI Taxonomy" id="406100"/>
    <lineage>
        <taxon>Bacteria</taxon>
        <taxon>Pseudomonadati</taxon>
        <taxon>Pseudomonadota</taxon>
        <taxon>Gammaproteobacteria</taxon>
        <taxon>Chromatiales</taxon>
        <taxon>Ectothiorhodospiraceae</taxon>
        <taxon>Aquisalimonas</taxon>
    </lineage>
</organism>
<keyword evidence="2" id="KW-0732">Signal</keyword>
<name>A0A1H8QYS1_9GAMM</name>
<accession>A0A1H8QYS1</accession>
<feature type="signal peptide" evidence="2">
    <location>
        <begin position="1"/>
        <end position="24"/>
    </location>
</feature>
<reference evidence="3 4" key="1">
    <citation type="submission" date="2016-10" db="EMBL/GenBank/DDBJ databases">
        <authorList>
            <person name="de Groot N.N."/>
        </authorList>
    </citation>
    <scope>NUCLEOTIDE SEQUENCE [LARGE SCALE GENOMIC DNA]</scope>
    <source>
        <strain evidence="3 4">CGMCC 1.6291</strain>
    </source>
</reference>
<evidence type="ECO:0008006" key="5">
    <source>
        <dbReference type="Google" id="ProtNLM"/>
    </source>
</evidence>
<sequence>MWKLRHALFILLLGLALGTLGLTACDDQGPAEEAGEEVDDTADDIGDEFDDAGDEVEDAFDD</sequence>
<dbReference type="AlphaFoldDB" id="A0A1H8QYS1"/>
<evidence type="ECO:0000313" key="3">
    <source>
        <dbReference type="EMBL" id="SEO58813.1"/>
    </source>
</evidence>
<dbReference type="PROSITE" id="PS51257">
    <property type="entry name" value="PROKAR_LIPOPROTEIN"/>
    <property type="match status" value="1"/>
</dbReference>
<evidence type="ECO:0000313" key="4">
    <source>
        <dbReference type="Proteomes" id="UP000199657"/>
    </source>
</evidence>
<gene>
    <name evidence="3" type="ORF">SAMN04488052_101848</name>
</gene>
<feature type="region of interest" description="Disordered" evidence="1">
    <location>
        <begin position="26"/>
        <end position="62"/>
    </location>
</feature>
<evidence type="ECO:0000256" key="1">
    <source>
        <dbReference type="SAM" id="MobiDB-lite"/>
    </source>
</evidence>
<dbReference type="STRING" id="406100.SAMN04488052_101848"/>
<proteinExistence type="predicted"/>
<protein>
    <recommendedName>
        <fullName evidence="5">DNA primase</fullName>
    </recommendedName>
</protein>
<keyword evidence="4" id="KW-1185">Reference proteome</keyword>
<dbReference type="EMBL" id="FOEG01000001">
    <property type="protein sequence ID" value="SEO58813.1"/>
    <property type="molecule type" value="Genomic_DNA"/>
</dbReference>
<dbReference type="Proteomes" id="UP000199657">
    <property type="component" value="Unassembled WGS sequence"/>
</dbReference>